<reference evidence="6 7" key="1">
    <citation type="journal article" date="2019" name="Int. J. Syst. Evol. Microbiol.">
        <title>The Global Catalogue of Microorganisms (GCM) 10K type strain sequencing project: providing services to taxonomists for standard genome sequencing and annotation.</title>
        <authorList>
            <consortium name="The Broad Institute Genomics Platform"/>
            <consortium name="The Broad Institute Genome Sequencing Center for Infectious Disease"/>
            <person name="Wu L."/>
            <person name="Ma J."/>
        </authorList>
    </citation>
    <scope>NUCLEOTIDE SEQUENCE [LARGE SCALE GENOMIC DNA]</scope>
    <source>
        <strain evidence="6 7">JCM 10303</strain>
    </source>
</reference>
<keyword evidence="3" id="KW-0804">Transcription</keyword>
<dbReference type="Gene3D" id="1.10.10.10">
    <property type="entry name" value="Winged helix-like DNA-binding domain superfamily/Winged helix DNA-binding domain"/>
    <property type="match status" value="2"/>
</dbReference>
<dbReference type="PANTHER" id="PTHR30154:SF34">
    <property type="entry name" value="TRANSCRIPTIONAL REGULATOR AZLB"/>
    <property type="match status" value="1"/>
</dbReference>
<dbReference type="InterPro" id="IPR036390">
    <property type="entry name" value="WH_DNA-bd_sf"/>
</dbReference>
<keyword evidence="1" id="KW-0805">Transcription regulation</keyword>
<dbReference type="Pfam" id="PF13412">
    <property type="entry name" value="HTH_24"/>
    <property type="match status" value="1"/>
</dbReference>
<keyword evidence="7" id="KW-1185">Reference proteome</keyword>
<accession>A0ABN1DPC2</accession>
<comment type="caution">
    <text evidence="6">The sequence shown here is derived from an EMBL/GenBank/DDBJ whole genome shotgun (WGS) entry which is preliminary data.</text>
</comment>
<organism evidence="6 7">
    <name type="scientific">Saccharopolyspora erythraea</name>
    <name type="common">Streptomyces erythraeus</name>
    <dbReference type="NCBI Taxonomy" id="1836"/>
    <lineage>
        <taxon>Bacteria</taxon>
        <taxon>Bacillati</taxon>
        <taxon>Actinomycetota</taxon>
        <taxon>Actinomycetes</taxon>
        <taxon>Pseudonocardiales</taxon>
        <taxon>Pseudonocardiaceae</taxon>
        <taxon>Saccharopolyspora</taxon>
    </lineage>
</organism>
<feature type="domain" description="Transcription regulator AsnC/Lrp ligand binding" evidence="4">
    <location>
        <begin position="245"/>
        <end position="312"/>
    </location>
</feature>
<evidence type="ECO:0000256" key="3">
    <source>
        <dbReference type="ARBA" id="ARBA00023163"/>
    </source>
</evidence>
<gene>
    <name evidence="6" type="ORF">GCM10009533_54300</name>
</gene>
<dbReference type="InterPro" id="IPR011008">
    <property type="entry name" value="Dimeric_a/b-barrel"/>
</dbReference>
<evidence type="ECO:0000259" key="5">
    <source>
        <dbReference type="Pfam" id="PF13404"/>
    </source>
</evidence>
<dbReference type="InterPro" id="IPR019887">
    <property type="entry name" value="Tscrpt_reg_AsnC/Lrp_C"/>
</dbReference>
<dbReference type="SUPFAM" id="SSF46785">
    <property type="entry name" value="Winged helix' DNA-binding domain"/>
    <property type="match status" value="2"/>
</dbReference>
<dbReference type="SUPFAM" id="SSF54909">
    <property type="entry name" value="Dimeric alpha+beta barrel"/>
    <property type="match status" value="2"/>
</dbReference>
<dbReference type="SMART" id="SM00344">
    <property type="entry name" value="HTH_ASNC"/>
    <property type="match status" value="2"/>
</dbReference>
<dbReference type="InterPro" id="IPR019888">
    <property type="entry name" value="Tscrpt_reg_AsnC-like"/>
</dbReference>
<keyword evidence="2" id="KW-0238">DNA-binding</keyword>
<sequence>MDALDDADLDLIAALQLAPRVPLNVIADVLGSSATTVGRRLQQLQRRRLVRVISTVHWSLITSGNPYVVWIRCEPGRTEQVATALQAVPEAQSILITTGDADIHCTIYPLRGTDSRRLLSRDLPSIPGVASLHSELVLRPVRQGIDWRIGRLSTEQASALSQHGLPGTDSEPRTVPPLSTTEFDVLRLLFDDGRISAAQVARELGLSRSTAYRVIQSLLDGGAARPRVEVEPAAVGFPVTALCAVKVQPQHIPSALDALSRHPSGRFTVMVAGSSALIHHGVFRGEDDLASFVTDELGALPGVRETAMSIALGVLRRQWIDREQDVLLGERRHDILARRTAEGTG</sequence>
<evidence type="ECO:0008006" key="8">
    <source>
        <dbReference type="Google" id="ProtNLM"/>
    </source>
</evidence>
<feature type="domain" description="HTH asnC-type" evidence="5">
    <location>
        <begin position="4"/>
        <end position="45"/>
    </location>
</feature>
<dbReference type="Pfam" id="PF13404">
    <property type="entry name" value="HTH_AsnC-type"/>
    <property type="match status" value="1"/>
</dbReference>
<dbReference type="Gene3D" id="3.30.70.920">
    <property type="match status" value="2"/>
</dbReference>
<feature type="domain" description="Transcription regulator AsnC/Lrp ligand binding" evidence="4">
    <location>
        <begin position="69"/>
        <end position="139"/>
    </location>
</feature>
<dbReference type="PANTHER" id="PTHR30154">
    <property type="entry name" value="LEUCINE-RESPONSIVE REGULATORY PROTEIN"/>
    <property type="match status" value="1"/>
</dbReference>
<dbReference type="InterPro" id="IPR000485">
    <property type="entry name" value="AsnC-type_HTH_dom"/>
</dbReference>
<evidence type="ECO:0000256" key="1">
    <source>
        <dbReference type="ARBA" id="ARBA00023015"/>
    </source>
</evidence>
<proteinExistence type="predicted"/>
<dbReference type="Pfam" id="PF01037">
    <property type="entry name" value="AsnC_trans_reg"/>
    <property type="match status" value="2"/>
</dbReference>
<name>A0ABN1DPC2_SACER</name>
<evidence type="ECO:0000313" key="6">
    <source>
        <dbReference type="EMBL" id="GAA0548791.1"/>
    </source>
</evidence>
<dbReference type="RefSeq" id="WP_009948403.1">
    <property type="nucleotide sequence ID" value="NZ_BAAAGS010000046.1"/>
</dbReference>
<dbReference type="InterPro" id="IPR036388">
    <property type="entry name" value="WH-like_DNA-bd_sf"/>
</dbReference>
<dbReference type="Proteomes" id="UP001500729">
    <property type="component" value="Unassembled WGS sequence"/>
</dbReference>
<evidence type="ECO:0000259" key="4">
    <source>
        <dbReference type="Pfam" id="PF01037"/>
    </source>
</evidence>
<dbReference type="EMBL" id="BAAAGS010000046">
    <property type="protein sequence ID" value="GAA0548791.1"/>
    <property type="molecule type" value="Genomic_DNA"/>
</dbReference>
<evidence type="ECO:0000313" key="7">
    <source>
        <dbReference type="Proteomes" id="UP001500729"/>
    </source>
</evidence>
<protein>
    <recommendedName>
        <fullName evidence="8">AsnC family transcriptional regulator</fullName>
    </recommendedName>
</protein>
<evidence type="ECO:0000256" key="2">
    <source>
        <dbReference type="ARBA" id="ARBA00023125"/>
    </source>
</evidence>